<dbReference type="Gene3D" id="1.10.30.50">
    <property type="match status" value="1"/>
</dbReference>
<organism evidence="2 3">
    <name type="scientific">Planctobacterium marinum</name>
    <dbReference type="NCBI Taxonomy" id="1631968"/>
    <lineage>
        <taxon>Bacteria</taxon>
        <taxon>Pseudomonadati</taxon>
        <taxon>Pseudomonadota</taxon>
        <taxon>Gammaproteobacteria</taxon>
        <taxon>Alteromonadales</taxon>
        <taxon>Alteromonadaceae</taxon>
        <taxon>Planctobacterium</taxon>
    </lineage>
</organism>
<dbReference type="InterPro" id="IPR052892">
    <property type="entry name" value="NA-targeting_endonuclease"/>
</dbReference>
<dbReference type="InterPro" id="IPR003615">
    <property type="entry name" value="HNH_nuc"/>
</dbReference>
<reference evidence="2" key="1">
    <citation type="submission" date="2023-01" db="EMBL/GenBank/DDBJ databases">
        <title>Complete genome sequence of Planctobacterium marinum strain Dej080120_11.</title>
        <authorList>
            <person name="Ueki S."/>
            <person name="Maruyama F."/>
        </authorList>
    </citation>
    <scope>NUCLEOTIDE SEQUENCE</scope>
    <source>
        <strain evidence="2">Dej080120_11</strain>
    </source>
</reference>
<dbReference type="Pfam" id="PF14279">
    <property type="entry name" value="HNH_5"/>
    <property type="match status" value="1"/>
</dbReference>
<protein>
    <submittedName>
        <fullName evidence="2">HNH endonuclease</fullName>
    </submittedName>
</protein>
<dbReference type="PANTHER" id="PTHR33877:SF2">
    <property type="entry name" value="OS07G0170200 PROTEIN"/>
    <property type="match status" value="1"/>
</dbReference>
<keyword evidence="2" id="KW-0540">Nuclease</keyword>
<dbReference type="CDD" id="cd00085">
    <property type="entry name" value="HNHc"/>
    <property type="match status" value="1"/>
</dbReference>
<dbReference type="Proteomes" id="UP001333710">
    <property type="component" value="Chromosome"/>
</dbReference>
<dbReference type="GO" id="GO:0004519">
    <property type="term" value="F:endonuclease activity"/>
    <property type="evidence" value="ECO:0007669"/>
    <property type="project" value="UniProtKB-KW"/>
</dbReference>
<dbReference type="AlphaFoldDB" id="A0AA48HL19"/>
<dbReference type="KEGG" id="pmaw:MACH26_10180"/>
<evidence type="ECO:0000259" key="1">
    <source>
        <dbReference type="SMART" id="SM00507"/>
    </source>
</evidence>
<dbReference type="RefSeq" id="WP_338291472.1">
    <property type="nucleotide sequence ID" value="NZ_AP027272.1"/>
</dbReference>
<gene>
    <name evidence="2" type="ORF">MACH26_10180</name>
</gene>
<name>A0AA48HL19_9ALTE</name>
<proteinExistence type="predicted"/>
<feature type="domain" description="HNH nuclease" evidence="1">
    <location>
        <begin position="75"/>
        <end position="128"/>
    </location>
</feature>
<dbReference type="EMBL" id="AP027272">
    <property type="protein sequence ID" value="BDX05497.1"/>
    <property type="molecule type" value="Genomic_DNA"/>
</dbReference>
<dbReference type="PANTHER" id="PTHR33877">
    <property type="entry name" value="SLL1193 PROTEIN"/>
    <property type="match status" value="1"/>
</dbReference>
<evidence type="ECO:0000313" key="2">
    <source>
        <dbReference type="EMBL" id="BDX05497.1"/>
    </source>
</evidence>
<dbReference type="InterPro" id="IPR029471">
    <property type="entry name" value="HNH_5"/>
</dbReference>
<accession>A0AA48HL19</accession>
<sequence>MYVLRLNQSTMPLGWITIEEACKQYSLGNVLFELGTAKRTLLGGHNRDGEQSQLQIASIIGCKGKVIHQKGKIPLCNRWLFARDNYTCLYCAHQFRPGQLTLDHIVPRSRGGKKTWMNSATACKRCNVQKGARTPEEANMHLIAVPFKPNMYEQLYLRNNRILEDQKEYLSTQFSSRRDWLGGKLVA</sequence>
<evidence type="ECO:0000313" key="3">
    <source>
        <dbReference type="Proteomes" id="UP001333710"/>
    </source>
</evidence>
<keyword evidence="3" id="KW-1185">Reference proteome</keyword>
<keyword evidence="2" id="KW-0378">Hydrolase</keyword>
<dbReference type="SMART" id="SM00507">
    <property type="entry name" value="HNHc"/>
    <property type="match status" value="1"/>
</dbReference>
<keyword evidence="2" id="KW-0255">Endonuclease</keyword>